<organism evidence="1 2">
    <name type="scientific">Ixodes persulcatus</name>
    <name type="common">Taiga tick</name>
    <dbReference type="NCBI Taxonomy" id="34615"/>
    <lineage>
        <taxon>Eukaryota</taxon>
        <taxon>Metazoa</taxon>
        <taxon>Ecdysozoa</taxon>
        <taxon>Arthropoda</taxon>
        <taxon>Chelicerata</taxon>
        <taxon>Arachnida</taxon>
        <taxon>Acari</taxon>
        <taxon>Parasitiformes</taxon>
        <taxon>Ixodida</taxon>
        <taxon>Ixodoidea</taxon>
        <taxon>Ixodidae</taxon>
        <taxon>Ixodinae</taxon>
        <taxon>Ixodes</taxon>
    </lineage>
</organism>
<reference evidence="1 2" key="1">
    <citation type="journal article" date="2020" name="Cell">
        <title>Large-Scale Comparative Analyses of Tick Genomes Elucidate Their Genetic Diversity and Vector Capacities.</title>
        <authorList>
            <consortium name="Tick Genome and Microbiome Consortium (TIGMIC)"/>
            <person name="Jia N."/>
            <person name="Wang J."/>
            <person name="Shi W."/>
            <person name="Du L."/>
            <person name="Sun Y."/>
            <person name="Zhan W."/>
            <person name="Jiang J.F."/>
            <person name="Wang Q."/>
            <person name="Zhang B."/>
            <person name="Ji P."/>
            <person name="Bell-Sakyi L."/>
            <person name="Cui X.M."/>
            <person name="Yuan T.T."/>
            <person name="Jiang B.G."/>
            <person name="Yang W.F."/>
            <person name="Lam T.T."/>
            <person name="Chang Q.C."/>
            <person name="Ding S.J."/>
            <person name="Wang X.J."/>
            <person name="Zhu J.G."/>
            <person name="Ruan X.D."/>
            <person name="Zhao L."/>
            <person name="Wei J.T."/>
            <person name="Ye R.Z."/>
            <person name="Que T.C."/>
            <person name="Du C.H."/>
            <person name="Zhou Y.H."/>
            <person name="Cheng J.X."/>
            <person name="Dai P.F."/>
            <person name="Guo W.B."/>
            <person name="Han X.H."/>
            <person name="Huang E.J."/>
            <person name="Li L.F."/>
            <person name="Wei W."/>
            <person name="Gao Y.C."/>
            <person name="Liu J.Z."/>
            <person name="Shao H.Z."/>
            <person name="Wang X."/>
            <person name="Wang C.C."/>
            <person name="Yang T.C."/>
            <person name="Huo Q.B."/>
            <person name="Li W."/>
            <person name="Chen H.Y."/>
            <person name="Chen S.E."/>
            <person name="Zhou L.G."/>
            <person name="Ni X.B."/>
            <person name="Tian J.H."/>
            <person name="Sheng Y."/>
            <person name="Liu T."/>
            <person name="Pan Y.S."/>
            <person name="Xia L.Y."/>
            <person name="Li J."/>
            <person name="Zhao F."/>
            <person name="Cao W.C."/>
        </authorList>
    </citation>
    <scope>NUCLEOTIDE SEQUENCE [LARGE SCALE GENOMIC DNA]</scope>
    <source>
        <strain evidence="1">Iper-2018</strain>
    </source>
</reference>
<protein>
    <submittedName>
        <fullName evidence="1">Uncharacterized protein</fullName>
    </submittedName>
</protein>
<name>A0AC60NVK0_IXOPE</name>
<proteinExistence type="predicted"/>
<dbReference type="EMBL" id="JABSTQ010011462">
    <property type="protein sequence ID" value="KAG0411095.1"/>
    <property type="molecule type" value="Genomic_DNA"/>
</dbReference>
<gene>
    <name evidence="1" type="ORF">HPB47_011782</name>
</gene>
<sequence length="320" mass="35105">MHGCPRSDCCVRLQDPRTPAGATPGGRSDVPGRKRRSLGSMCGGRAAVALPRRRPRQHGRDPVARPEGGSEHRFRDTRHGVSSGARTPAEAPRSPPPGRTDGRPPARSSPPGLMHFRCRAAPAQRRPPMEKPCRSGVPLRSPAGPGLSPNSPAPPHRVDRGLDSARHMTRRGIAPPGEPSARVTEALAVLQRLETVAQKAEACARVHLYAQAAATYRSANEALARLDYFVTGPLNSPEALTLRQVFRFLDKKVRTFLIDPPIIVAYFFFLYADRCCSEFLTNLFPVLRTRGQEAAANRRDRADPSNGALYYMYIEAANRR</sequence>
<keyword evidence="2" id="KW-1185">Reference proteome</keyword>
<dbReference type="Proteomes" id="UP000805193">
    <property type="component" value="Unassembled WGS sequence"/>
</dbReference>
<evidence type="ECO:0000313" key="1">
    <source>
        <dbReference type="EMBL" id="KAG0411095.1"/>
    </source>
</evidence>
<accession>A0AC60NVK0</accession>
<evidence type="ECO:0000313" key="2">
    <source>
        <dbReference type="Proteomes" id="UP000805193"/>
    </source>
</evidence>
<comment type="caution">
    <text evidence="1">The sequence shown here is derived from an EMBL/GenBank/DDBJ whole genome shotgun (WGS) entry which is preliminary data.</text>
</comment>